<proteinExistence type="predicted"/>
<evidence type="ECO:0000313" key="2">
    <source>
        <dbReference type="EMBL" id="GFE81705.1"/>
    </source>
</evidence>
<comment type="caution">
    <text evidence="2">The sequence shown here is derived from an EMBL/GenBank/DDBJ whole genome shotgun (WGS) entry which is preliminary data.</text>
</comment>
<organism evidence="2 3">
    <name type="scientific">Steroidobacter agaridevorans</name>
    <dbReference type="NCBI Taxonomy" id="2695856"/>
    <lineage>
        <taxon>Bacteria</taxon>
        <taxon>Pseudomonadati</taxon>
        <taxon>Pseudomonadota</taxon>
        <taxon>Gammaproteobacteria</taxon>
        <taxon>Steroidobacterales</taxon>
        <taxon>Steroidobacteraceae</taxon>
        <taxon>Steroidobacter</taxon>
    </lineage>
</organism>
<dbReference type="RefSeq" id="WP_161813317.1">
    <property type="nucleotide sequence ID" value="NZ_BLJN01000003.1"/>
</dbReference>
<evidence type="ECO:0000256" key="1">
    <source>
        <dbReference type="SAM" id="SignalP"/>
    </source>
</evidence>
<gene>
    <name evidence="2" type="ORF">GCM10011487_37050</name>
</gene>
<keyword evidence="3" id="KW-1185">Reference proteome</keyword>
<protein>
    <recommendedName>
        <fullName evidence="4">Lipoprotein</fullName>
    </recommendedName>
</protein>
<feature type="chain" id="PRO_5032431435" description="Lipoprotein" evidence="1">
    <location>
        <begin position="23"/>
        <end position="214"/>
    </location>
</feature>
<dbReference type="Proteomes" id="UP000445000">
    <property type="component" value="Unassembled WGS sequence"/>
</dbReference>
<name>A0A829YED9_9GAMM</name>
<keyword evidence="1" id="KW-0732">Signal</keyword>
<accession>A0A829YED9</accession>
<dbReference type="AlphaFoldDB" id="A0A829YED9"/>
<evidence type="ECO:0000313" key="3">
    <source>
        <dbReference type="Proteomes" id="UP000445000"/>
    </source>
</evidence>
<evidence type="ECO:0008006" key="4">
    <source>
        <dbReference type="Google" id="ProtNLM"/>
    </source>
</evidence>
<sequence>MYRSSLAAIALTAALLSPMAHAEGEKSLRVHWNKSSETDLATVVIGDYQESPESNYLIGATYGYQYSDTLFTLPLEMTANVGVQWFDEQGYQENGYGLTAFIKAHYRWELPWTDKQVRLGLGEGLSYVSRIPMSEVRDFAKKDGAESEKLMNYLEWTIDLPLRQFEPLHGLFDGGAIEEASVGFLVWHRSSVFGLFSETGGGVNFMGFSFEAQF</sequence>
<dbReference type="EMBL" id="BLJN01000003">
    <property type="protein sequence ID" value="GFE81705.1"/>
    <property type="molecule type" value="Genomic_DNA"/>
</dbReference>
<reference evidence="3" key="1">
    <citation type="submission" date="2020-01" db="EMBL/GenBank/DDBJ databases">
        <title>'Steroidobacter agaridevorans' sp. nov., agar-degrading bacteria isolated from rhizosphere soils.</title>
        <authorList>
            <person name="Ikenaga M."/>
            <person name="Kataoka M."/>
            <person name="Murouchi A."/>
            <person name="Katsuragi S."/>
            <person name="Sakai M."/>
        </authorList>
    </citation>
    <scope>NUCLEOTIDE SEQUENCE [LARGE SCALE GENOMIC DNA]</scope>
    <source>
        <strain evidence="3">YU21-B</strain>
    </source>
</reference>
<feature type="signal peptide" evidence="1">
    <location>
        <begin position="1"/>
        <end position="22"/>
    </location>
</feature>